<evidence type="ECO:0000256" key="1">
    <source>
        <dbReference type="SAM" id="SignalP"/>
    </source>
</evidence>
<dbReference type="Proteomes" id="UP001519295">
    <property type="component" value="Unassembled WGS sequence"/>
</dbReference>
<keyword evidence="3" id="KW-0378">Hydrolase</keyword>
<feature type="signal peptide" evidence="1">
    <location>
        <begin position="1"/>
        <end position="27"/>
    </location>
</feature>
<dbReference type="PANTHER" id="PTHR46825:SF7">
    <property type="entry name" value="D-ALANYL-D-ALANINE CARBOXYPEPTIDASE"/>
    <property type="match status" value="1"/>
</dbReference>
<dbReference type="InterPro" id="IPR012338">
    <property type="entry name" value="Beta-lactam/transpept-like"/>
</dbReference>
<dbReference type="RefSeq" id="WP_210029808.1">
    <property type="nucleotide sequence ID" value="NZ_JAGINU010000001.1"/>
</dbReference>
<organism evidence="3 4">
    <name type="scientific">Pseudonocardia parietis</name>
    <dbReference type="NCBI Taxonomy" id="570936"/>
    <lineage>
        <taxon>Bacteria</taxon>
        <taxon>Bacillati</taxon>
        <taxon>Actinomycetota</taxon>
        <taxon>Actinomycetes</taxon>
        <taxon>Pseudonocardiales</taxon>
        <taxon>Pseudonocardiaceae</taxon>
        <taxon>Pseudonocardia</taxon>
    </lineage>
</organism>
<dbReference type="Pfam" id="PF00144">
    <property type="entry name" value="Beta-lactamase"/>
    <property type="match status" value="1"/>
</dbReference>
<dbReference type="EMBL" id="JAGINU010000001">
    <property type="protein sequence ID" value="MBP2368526.1"/>
    <property type="molecule type" value="Genomic_DNA"/>
</dbReference>
<feature type="chain" id="PRO_5045565152" evidence="1">
    <location>
        <begin position="28"/>
        <end position="405"/>
    </location>
</feature>
<sequence length="405" mass="42476">MSTPPRSRRPQRALSALAAAGVLLATAACGGQASATVGEVPAYGAALQPELEQQVSEMLVTGAAVDVRSPELGDWTTTIGTRAYRGTDPVQIADHVRIGSVTKTWTGTVVLQLVDEGRIRLDDPVATYRPDVPNGRNITIRQMLSMRSGLGNYTTSPDLSQRMDADPGAVFDPEELIRIGLAQPVEFPPGQGFFYSNTNTVLLGRIVEQITGSSLETEIERRVLTPLGMTGSSFPTTSGALPEPHPQGYTYGTNVETIDTNVLSPEKQAAARAGTLAPIDVTLANPSWAWSAGAGISTADDLTAYVRALAGEGLLSPAMQQTRLDSVQPTDPADPASAAYGLALARFGPYYGHTGELPGFNTFVGYDPQSGTSIVVWASLAPSPDGRPPAVEMAKTIIAELAGAG</sequence>
<dbReference type="EC" id="3.4.16.4" evidence="3"/>
<dbReference type="InterPro" id="IPR050491">
    <property type="entry name" value="AmpC-like"/>
</dbReference>
<gene>
    <name evidence="3" type="ORF">JOF36_004222</name>
</gene>
<dbReference type="PROSITE" id="PS51318">
    <property type="entry name" value="TAT"/>
    <property type="match status" value="1"/>
</dbReference>
<evidence type="ECO:0000259" key="2">
    <source>
        <dbReference type="Pfam" id="PF00144"/>
    </source>
</evidence>
<feature type="domain" description="Beta-lactamase-related" evidence="2">
    <location>
        <begin position="81"/>
        <end position="387"/>
    </location>
</feature>
<proteinExistence type="predicted"/>
<evidence type="ECO:0000313" key="3">
    <source>
        <dbReference type="EMBL" id="MBP2368526.1"/>
    </source>
</evidence>
<dbReference type="InterPro" id="IPR006311">
    <property type="entry name" value="TAT_signal"/>
</dbReference>
<keyword evidence="3" id="KW-0645">Protease</keyword>
<name>A0ABS4VX83_9PSEU</name>
<accession>A0ABS4VX83</accession>
<dbReference type="Gene3D" id="3.40.710.10">
    <property type="entry name" value="DD-peptidase/beta-lactamase superfamily"/>
    <property type="match status" value="1"/>
</dbReference>
<comment type="caution">
    <text evidence="3">The sequence shown here is derived from an EMBL/GenBank/DDBJ whole genome shotgun (WGS) entry which is preliminary data.</text>
</comment>
<dbReference type="PROSITE" id="PS51257">
    <property type="entry name" value="PROKAR_LIPOPROTEIN"/>
    <property type="match status" value="1"/>
</dbReference>
<dbReference type="SUPFAM" id="SSF56601">
    <property type="entry name" value="beta-lactamase/transpeptidase-like"/>
    <property type="match status" value="1"/>
</dbReference>
<keyword evidence="4" id="KW-1185">Reference proteome</keyword>
<protein>
    <submittedName>
        <fullName evidence="3">D-alanyl-D-alanine carboxypeptidase</fullName>
        <ecNumber evidence="3">3.4.16.4</ecNumber>
    </submittedName>
</protein>
<keyword evidence="1" id="KW-0732">Signal</keyword>
<keyword evidence="3" id="KW-0121">Carboxypeptidase</keyword>
<dbReference type="PANTHER" id="PTHR46825">
    <property type="entry name" value="D-ALANYL-D-ALANINE-CARBOXYPEPTIDASE/ENDOPEPTIDASE AMPH"/>
    <property type="match status" value="1"/>
</dbReference>
<dbReference type="InterPro" id="IPR001466">
    <property type="entry name" value="Beta-lactam-related"/>
</dbReference>
<evidence type="ECO:0000313" key="4">
    <source>
        <dbReference type="Proteomes" id="UP001519295"/>
    </source>
</evidence>
<reference evidence="3 4" key="1">
    <citation type="submission" date="2021-03" db="EMBL/GenBank/DDBJ databases">
        <title>Sequencing the genomes of 1000 actinobacteria strains.</title>
        <authorList>
            <person name="Klenk H.-P."/>
        </authorList>
    </citation>
    <scope>NUCLEOTIDE SEQUENCE [LARGE SCALE GENOMIC DNA]</scope>
    <source>
        <strain evidence="3 4">DSM 45256</strain>
    </source>
</reference>
<dbReference type="GO" id="GO:0009002">
    <property type="term" value="F:serine-type D-Ala-D-Ala carboxypeptidase activity"/>
    <property type="evidence" value="ECO:0007669"/>
    <property type="project" value="UniProtKB-EC"/>
</dbReference>